<feature type="transmembrane region" description="Helical" evidence="6">
    <location>
        <begin position="108"/>
        <end position="128"/>
    </location>
</feature>
<dbReference type="AlphaFoldDB" id="A0A9W9N836"/>
<feature type="transmembrane region" description="Helical" evidence="6">
    <location>
        <begin position="134"/>
        <end position="154"/>
    </location>
</feature>
<evidence type="ECO:0000256" key="3">
    <source>
        <dbReference type="ARBA" id="ARBA00022692"/>
    </source>
</evidence>
<dbReference type="InterPro" id="IPR020846">
    <property type="entry name" value="MFS_dom"/>
</dbReference>
<dbReference type="InterPro" id="IPR005829">
    <property type="entry name" value="Sugar_transporter_CS"/>
</dbReference>
<comment type="caution">
    <text evidence="8">The sequence shown here is derived from an EMBL/GenBank/DDBJ whole genome shotgun (WGS) entry which is preliminary data.</text>
</comment>
<keyword evidence="4 6" id="KW-1133">Transmembrane helix</keyword>
<evidence type="ECO:0000256" key="1">
    <source>
        <dbReference type="ARBA" id="ARBA00004141"/>
    </source>
</evidence>
<dbReference type="GO" id="GO:0016020">
    <property type="term" value="C:membrane"/>
    <property type="evidence" value="ECO:0007669"/>
    <property type="project" value="UniProtKB-SubCell"/>
</dbReference>
<dbReference type="PANTHER" id="PTHR48022">
    <property type="entry name" value="PLASTIDIC GLUCOSE TRANSPORTER 4"/>
    <property type="match status" value="1"/>
</dbReference>
<keyword evidence="5 6" id="KW-0472">Membrane</keyword>
<evidence type="ECO:0000256" key="5">
    <source>
        <dbReference type="ARBA" id="ARBA00023136"/>
    </source>
</evidence>
<proteinExistence type="inferred from homology"/>
<name>A0A9W9N836_9EURO</name>
<evidence type="ECO:0000256" key="4">
    <source>
        <dbReference type="ARBA" id="ARBA00022989"/>
    </source>
</evidence>
<feature type="transmembrane region" description="Helical" evidence="6">
    <location>
        <begin position="166"/>
        <end position="186"/>
    </location>
</feature>
<feature type="domain" description="Major facilitator superfamily (MFS) profile" evidence="7">
    <location>
        <begin position="33"/>
        <end position="489"/>
    </location>
</feature>
<comment type="similarity">
    <text evidence="2">Belongs to the major facilitator superfamily. Sugar transporter (TC 2.A.1.1) family.</text>
</comment>
<feature type="transmembrane region" description="Helical" evidence="6">
    <location>
        <begin position="198"/>
        <end position="217"/>
    </location>
</feature>
<accession>A0A9W9N836</accession>
<feature type="transmembrane region" description="Helical" evidence="6">
    <location>
        <begin position="464"/>
        <end position="485"/>
    </location>
</feature>
<dbReference type="OrthoDB" id="5296287at2759"/>
<dbReference type="InterPro" id="IPR050360">
    <property type="entry name" value="MFS_Sugar_Transporters"/>
</dbReference>
<feature type="transmembrane region" description="Helical" evidence="6">
    <location>
        <begin position="399"/>
        <end position="422"/>
    </location>
</feature>
<dbReference type="RefSeq" id="XP_058325439.1">
    <property type="nucleotide sequence ID" value="XM_058479916.1"/>
</dbReference>
<dbReference type="PROSITE" id="PS50850">
    <property type="entry name" value="MFS"/>
    <property type="match status" value="1"/>
</dbReference>
<organism evidence="8 9">
    <name type="scientific">Penicillium chermesinum</name>
    <dbReference type="NCBI Taxonomy" id="63820"/>
    <lineage>
        <taxon>Eukaryota</taxon>
        <taxon>Fungi</taxon>
        <taxon>Dikarya</taxon>
        <taxon>Ascomycota</taxon>
        <taxon>Pezizomycotina</taxon>
        <taxon>Eurotiomycetes</taxon>
        <taxon>Eurotiomycetidae</taxon>
        <taxon>Eurotiales</taxon>
        <taxon>Aspergillaceae</taxon>
        <taxon>Penicillium</taxon>
    </lineage>
</organism>
<dbReference type="InterPro" id="IPR005828">
    <property type="entry name" value="MFS_sugar_transport-like"/>
</dbReference>
<dbReference type="GeneID" id="83207220"/>
<evidence type="ECO:0000313" key="8">
    <source>
        <dbReference type="EMBL" id="KAJ5214942.1"/>
    </source>
</evidence>
<feature type="transmembrane region" description="Helical" evidence="6">
    <location>
        <begin position="300"/>
        <end position="319"/>
    </location>
</feature>
<dbReference type="PROSITE" id="PS00216">
    <property type="entry name" value="SUGAR_TRANSPORT_1"/>
    <property type="match status" value="1"/>
</dbReference>
<sequence length="531" mass="58193">MGFKLSALVPAGYGKAIHNAPREVIFNRQLMFSAIVYATAAIPATWDQGSASVVPSLPGFEKAFGISSGANAGQIRNFISIVYIGYAAGAAMSFFINDTIGRRWSFRLYTAIWIVGQLVAILTPTLAGLYASRIIVGIGIGSLSVTGPVSIAEIAPQEIRGLLTSWYVVAMSSALLASTFCVYGIIVHVAASKLQYQLVWFPPCIFMAFIVIATFFISESPKWLMVVNKREEAVYEMSRLRGLPNDHPRVVGEILEIQHVLSNSDFGVGDRRPPLGTRLKIIVKETFTVPSNLRRVQQCLMSYLLAQLSGANSVTSYFVPILTLVGMGGNKSHDLFLTGMYTLMKLCCTIIASFFFIDVLGRRKSLFVGATIQMISDLYLGIFIKYQQQGAVSHSASQAAVAALFIHAFGYAVGLYTLPYVFGGELWPNHLRSFGAALGQTFHWLFLYAMNFGTPSLLEKTNNWGAFIFFAAWCFVALLYVYLIVPEISGLSVQEIDSLFKGPWLKGYGRVRSASGLEGVEPTKTDEDPLP</sequence>
<dbReference type="PANTHER" id="PTHR48022:SF59">
    <property type="entry name" value="MAJOR FACILITATOR SUPERFAMILY (MFS) PROFILE DOMAIN-CONTAINING PROTEIN"/>
    <property type="match status" value="1"/>
</dbReference>
<keyword evidence="3 6" id="KW-0812">Transmembrane</keyword>
<evidence type="ECO:0000256" key="2">
    <source>
        <dbReference type="ARBA" id="ARBA00010992"/>
    </source>
</evidence>
<comment type="subcellular location">
    <subcellularLocation>
        <location evidence="1">Membrane</location>
        <topology evidence="1">Multi-pass membrane protein</topology>
    </subcellularLocation>
</comment>
<evidence type="ECO:0000259" key="7">
    <source>
        <dbReference type="PROSITE" id="PS50850"/>
    </source>
</evidence>
<dbReference type="GO" id="GO:0005351">
    <property type="term" value="F:carbohydrate:proton symporter activity"/>
    <property type="evidence" value="ECO:0007669"/>
    <property type="project" value="TreeGrafter"/>
</dbReference>
<feature type="transmembrane region" description="Helical" evidence="6">
    <location>
        <begin position="78"/>
        <end position="96"/>
    </location>
</feature>
<dbReference type="SUPFAM" id="SSF103473">
    <property type="entry name" value="MFS general substrate transporter"/>
    <property type="match status" value="1"/>
</dbReference>
<feature type="transmembrane region" description="Helical" evidence="6">
    <location>
        <begin position="339"/>
        <end position="359"/>
    </location>
</feature>
<dbReference type="EMBL" id="JAPQKS010000009">
    <property type="protein sequence ID" value="KAJ5214942.1"/>
    <property type="molecule type" value="Genomic_DNA"/>
</dbReference>
<gene>
    <name evidence="8" type="ORF">N7468_010621</name>
</gene>
<dbReference type="Gene3D" id="1.20.1250.20">
    <property type="entry name" value="MFS general substrate transporter like domains"/>
    <property type="match status" value="1"/>
</dbReference>
<protein>
    <recommendedName>
        <fullName evidence="7">Major facilitator superfamily (MFS) profile domain-containing protein</fullName>
    </recommendedName>
</protein>
<reference evidence="8" key="1">
    <citation type="submission" date="2022-11" db="EMBL/GenBank/DDBJ databases">
        <authorList>
            <person name="Petersen C."/>
        </authorList>
    </citation>
    <scope>NUCLEOTIDE SEQUENCE</scope>
    <source>
        <strain evidence="8">IBT 19713</strain>
    </source>
</reference>
<evidence type="ECO:0000313" key="9">
    <source>
        <dbReference type="Proteomes" id="UP001150941"/>
    </source>
</evidence>
<keyword evidence="9" id="KW-1185">Reference proteome</keyword>
<dbReference type="InterPro" id="IPR036259">
    <property type="entry name" value="MFS_trans_sf"/>
</dbReference>
<reference evidence="8" key="2">
    <citation type="journal article" date="2023" name="IMA Fungus">
        <title>Comparative genomic study of the Penicillium genus elucidates a diverse pangenome and 15 lateral gene transfer events.</title>
        <authorList>
            <person name="Petersen C."/>
            <person name="Sorensen T."/>
            <person name="Nielsen M.R."/>
            <person name="Sondergaard T.E."/>
            <person name="Sorensen J.L."/>
            <person name="Fitzpatrick D.A."/>
            <person name="Frisvad J.C."/>
            <person name="Nielsen K.L."/>
        </authorList>
    </citation>
    <scope>NUCLEOTIDE SEQUENCE</scope>
    <source>
        <strain evidence="8">IBT 19713</strain>
    </source>
</reference>
<dbReference type="Proteomes" id="UP001150941">
    <property type="component" value="Unassembled WGS sequence"/>
</dbReference>
<evidence type="ECO:0000256" key="6">
    <source>
        <dbReference type="SAM" id="Phobius"/>
    </source>
</evidence>
<feature type="transmembrane region" description="Helical" evidence="6">
    <location>
        <begin position="434"/>
        <end position="452"/>
    </location>
</feature>
<dbReference type="Pfam" id="PF00083">
    <property type="entry name" value="Sugar_tr"/>
    <property type="match status" value="1"/>
</dbReference>